<dbReference type="OrthoDB" id="6778282at2759"/>
<dbReference type="EMBL" id="CAACVG010007796">
    <property type="protein sequence ID" value="VEN47110.1"/>
    <property type="molecule type" value="Genomic_DNA"/>
</dbReference>
<accession>A0A653CJ38</accession>
<feature type="coiled-coil region" evidence="2">
    <location>
        <begin position="205"/>
        <end position="239"/>
    </location>
</feature>
<dbReference type="Gene3D" id="1.10.10.60">
    <property type="entry name" value="Homeodomain-like"/>
    <property type="match status" value="1"/>
</dbReference>
<evidence type="ECO:0000313" key="6">
    <source>
        <dbReference type="Proteomes" id="UP000410492"/>
    </source>
</evidence>
<dbReference type="EMBL" id="CAACVG010006757">
    <property type="protein sequence ID" value="VEN41476.1"/>
    <property type="molecule type" value="Genomic_DNA"/>
</dbReference>
<reference evidence="5 6" key="1">
    <citation type="submission" date="2019-01" db="EMBL/GenBank/DDBJ databases">
        <authorList>
            <person name="Sayadi A."/>
        </authorList>
    </citation>
    <scope>NUCLEOTIDE SEQUENCE [LARGE SCALE GENOMIC DNA]</scope>
</reference>
<dbReference type="InterPro" id="IPR001005">
    <property type="entry name" value="SANT/Myb"/>
</dbReference>
<evidence type="ECO:0000256" key="1">
    <source>
        <dbReference type="ARBA" id="ARBA00004123"/>
    </source>
</evidence>
<evidence type="ECO:0000313" key="5">
    <source>
        <dbReference type="EMBL" id="VEN47110.1"/>
    </source>
</evidence>
<comment type="subcellular location">
    <subcellularLocation>
        <location evidence="1">Nucleus</location>
    </subcellularLocation>
</comment>
<evidence type="ECO:0000313" key="4">
    <source>
        <dbReference type="EMBL" id="VEN41476.1"/>
    </source>
</evidence>
<dbReference type="InterPro" id="IPR044822">
    <property type="entry name" value="Myb_DNA-bind_4"/>
</dbReference>
<sequence>MSMNQELILQKGIHSAVVDENGALQTDELGRCLIYDNSQQKVLAVNPTAEVMEFLGVVNHEEMDMPQHGQVQVDEMELENRDVRRPWSRADIESLIHLYKKYEIHFKSTTVKNDKVWSLISGDLKTHTSEQCKNKFKYLKAKYLEKKDNMSTKASGAKAIRFEYFDHLNDIFGKEPIVTPVAIASSSKGLQNFEALPDVDTMDESEEETINYKTKKRKRSALENELIKYDSNLQQREENTERRHKETLERQDKALNILERMVTVFEKSVSK</sequence>
<evidence type="ECO:0000256" key="2">
    <source>
        <dbReference type="SAM" id="Coils"/>
    </source>
</evidence>
<keyword evidence="2" id="KW-0175">Coiled coil</keyword>
<dbReference type="AlphaFoldDB" id="A0A653CJ38"/>
<dbReference type="Pfam" id="PF13837">
    <property type="entry name" value="Myb_DNA-bind_4"/>
    <property type="match status" value="1"/>
</dbReference>
<organism evidence="5 6">
    <name type="scientific">Callosobruchus maculatus</name>
    <name type="common">Southern cowpea weevil</name>
    <name type="synonym">Pulse bruchid</name>
    <dbReference type="NCBI Taxonomy" id="64391"/>
    <lineage>
        <taxon>Eukaryota</taxon>
        <taxon>Metazoa</taxon>
        <taxon>Ecdysozoa</taxon>
        <taxon>Arthropoda</taxon>
        <taxon>Hexapoda</taxon>
        <taxon>Insecta</taxon>
        <taxon>Pterygota</taxon>
        <taxon>Neoptera</taxon>
        <taxon>Endopterygota</taxon>
        <taxon>Coleoptera</taxon>
        <taxon>Polyphaga</taxon>
        <taxon>Cucujiformia</taxon>
        <taxon>Chrysomeloidea</taxon>
        <taxon>Chrysomelidae</taxon>
        <taxon>Bruchinae</taxon>
        <taxon>Bruchini</taxon>
        <taxon>Callosobruchus</taxon>
    </lineage>
</organism>
<dbReference type="Proteomes" id="UP000410492">
    <property type="component" value="Unassembled WGS sequence"/>
</dbReference>
<evidence type="ECO:0000259" key="3">
    <source>
        <dbReference type="PROSITE" id="PS50090"/>
    </source>
</evidence>
<dbReference type="PROSITE" id="PS50090">
    <property type="entry name" value="MYB_LIKE"/>
    <property type="match status" value="1"/>
</dbReference>
<dbReference type="PANTHER" id="PTHR47595:SF1">
    <property type="entry name" value="MYB_SANT-LIKE DNA-BINDING DOMAIN-CONTAINING PROTEIN"/>
    <property type="match status" value="1"/>
</dbReference>
<dbReference type="InterPro" id="IPR009057">
    <property type="entry name" value="Homeodomain-like_sf"/>
</dbReference>
<name>A0A653CJ38_CALMS</name>
<feature type="domain" description="Myb-like" evidence="3">
    <location>
        <begin position="79"/>
        <end position="140"/>
    </location>
</feature>
<dbReference type="SUPFAM" id="SSF46689">
    <property type="entry name" value="Homeodomain-like"/>
    <property type="match status" value="1"/>
</dbReference>
<protein>
    <recommendedName>
        <fullName evidence="3">Myb-like domain-containing protein</fullName>
    </recommendedName>
</protein>
<proteinExistence type="predicted"/>
<dbReference type="PANTHER" id="PTHR47595">
    <property type="entry name" value="HEAT SHOCK 70 KDA PROTEIN 14"/>
    <property type="match status" value="1"/>
</dbReference>
<dbReference type="SMART" id="SM00717">
    <property type="entry name" value="SANT"/>
    <property type="match status" value="1"/>
</dbReference>
<gene>
    <name evidence="4" type="ORF">CALMAC_LOCUS5280</name>
    <name evidence="5" type="ORF">CALMAC_LOCUS8984</name>
</gene>
<keyword evidence="6" id="KW-1185">Reference proteome</keyword>
<dbReference type="GO" id="GO:0005634">
    <property type="term" value="C:nucleus"/>
    <property type="evidence" value="ECO:0007669"/>
    <property type="project" value="UniProtKB-SubCell"/>
</dbReference>